<proteinExistence type="predicted"/>
<evidence type="ECO:0000313" key="1">
    <source>
        <dbReference type="EMBL" id="TDP89855.1"/>
    </source>
</evidence>
<dbReference type="Proteomes" id="UP000295601">
    <property type="component" value="Unassembled WGS sequence"/>
</dbReference>
<protein>
    <submittedName>
        <fullName evidence="1">Uncharacterized protein</fullName>
    </submittedName>
</protein>
<dbReference type="AlphaFoldDB" id="A0A4R6RUA9"/>
<name>A0A4R6RUA9_9MICO</name>
<comment type="caution">
    <text evidence="1">The sequence shown here is derived from an EMBL/GenBank/DDBJ whole genome shotgun (WGS) entry which is preliminary data.</text>
</comment>
<gene>
    <name evidence="1" type="ORF">EDF62_3153</name>
</gene>
<sequence length="122" mass="13512">MSAMLQVSADRLQQLRSDARLERDTILERRVRGGEDPAIAVEEAPEVDDFVVLALREELLEDSGRLAEFGLARLAARAGGPEAEAHRRNADRVEFELLRIIAAAVPELTVAVWRAGEHLTTE</sequence>
<dbReference type="RefSeq" id="WP_133617690.1">
    <property type="nucleotide sequence ID" value="NZ_SNYA01000008.1"/>
</dbReference>
<organism evidence="1 2">
    <name type="scientific">Leucobacter luti</name>
    <dbReference type="NCBI Taxonomy" id="340320"/>
    <lineage>
        <taxon>Bacteria</taxon>
        <taxon>Bacillati</taxon>
        <taxon>Actinomycetota</taxon>
        <taxon>Actinomycetes</taxon>
        <taxon>Micrococcales</taxon>
        <taxon>Microbacteriaceae</taxon>
        <taxon>Leucobacter</taxon>
    </lineage>
</organism>
<dbReference type="OrthoDB" id="5114823at2"/>
<dbReference type="EMBL" id="SNYA01000008">
    <property type="protein sequence ID" value="TDP89855.1"/>
    <property type="molecule type" value="Genomic_DNA"/>
</dbReference>
<evidence type="ECO:0000313" key="2">
    <source>
        <dbReference type="Proteomes" id="UP000295601"/>
    </source>
</evidence>
<reference evidence="1 2" key="1">
    <citation type="submission" date="2019-03" db="EMBL/GenBank/DDBJ databases">
        <title>Genomic analyses of the natural microbiome of Caenorhabditis elegans.</title>
        <authorList>
            <person name="Samuel B."/>
        </authorList>
    </citation>
    <scope>NUCLEOTIDE SEQUENCE [LARGE SCALE GENOMIC DNA]</scope>
    <source>
        <strain evidence="1 2">JUb18</strain>
    </source>
</reference>
<keyword evidence="2" id="KW-1185">Reference proteome</keyword>
<accession>A0A4R6RUA9</accession>